<organism evidence="1 2">
    <name type="scientific">Phytophthora megakarya</name>
    <dbReference type="NCBI Taxonomy" id="4795"/>
    <lineage>
        <taxon>Eukaryota</taxon>
        <taxon>Sar</taxon>
        <taxon>Stramenopiles</taxon>
        <taxon>Oomycota</taxon>
        <taxon>Peronosporomycetes</taxon>
        <taxon>Peronosporales</taxon>
        <taxon>Peronosporaceae</taxon>
        <taxon>Phytophthora</taxon>
    </lineage>
</organism>
<protein>
    <submittedName>
        <fullName evidence="1">Uncharacterized protein</fullName>
    </submittedName>
</protein>
<reference evidence="2" key="1">
    <citation type="submission" date="2017-03" db="EMBL/GenBank/DDBJ databases">
        <title>Phytopthora megakarya and P. palmivora, two closely related causual agents of cacao black pod achieved similar genome size and gene model numbers by different mechanisms.</title>
        <authorList>
            <person name="Ali S."/>
            <person name="Shao J."/>
            <person name="Larry D.J."/>
            <person name="Kronmiller B."/>
            <person name="Shen D."/>
            <person name="Strem M.D."/>
            <person name="Melnick R.L."/>
            <person name="Guiltinan M.J."/>
            <person name="Tyler B.M."/>
            <person name="Meinhardt L.W."/>
            <person name="Bailey B.A."/>
        </authorList>
    </citation>
    <scope>NUCLEOTIDE SEQUENCE [LARGE SCALE GENOMIC DNA]</scope>
    <source>
        <strain evidence="2">zdho120</strain>
    </source>
</reference>
<name>A0A225WQ45_9STRA</name>
<dbReference type="AlphaFoldDB" id="A0A225WQ45"/>
<gene>
    <name evidence="1" type="ORF">PHMEG_0006036</name>
</gene>
<accession>A0A225WQ45</accession>
<dbReference type="Proteomes" id="UP000198211">
    <property type="component" value="Unassembled WGS sequence"/>
</dbReference>
<evidence type="ECO:0000313" key="2">
    <source>
        <dbReference type="Proteomes" id="UP000198211"/>
    </source>
</evidence>
<dbReference type="OrthoDB" id="122372at2759"/>
<sequence length="61" mass="6974">MNQVMDGVNDVSTSSVLIRIPKENEIFKAFRDVVDDAYKKSKEIQNLHMFDVQEDKSGIVT</sequence>
<comment type="caution">
    <text evidence="1">The sequence shown here is derived from an EMBL/GenBank/DDBJ whole genome shotgun (WGS) entry which is preliminary data.</text>
</comment>
<evidence type="ECO:0000313" key="1">
    <source>
        <dbReference type="EMBL" id="OWZ19672.1"/>
    </source>
</evidence>
<keyword evidence="2" id="KW-1185">Reference proteome</keyword>
<proteinExistence type="predicted"/>
<dbReference type="EMBL" id="NBNE01000414">
    <property type="protein sequence ID" value="OWZ19672.1"/>
    <property type="molecule type" value="Genomic_DNA"/>
</dbReference>